<name>A0A6A7A2K0_9PLEO</name>
<protein>
    <submittedName>
        <fullName evidence="2">HET-domain-containing protein</fullName>
    </submittedName>
</protein>
<evidence type="ECO:0000313" key="2">
    <source>
        <dbReference type="EMBL" id="KAF2827068.1"/>
    </source>
</evidence>
<proteinExistence type="predicted"/>
<dbReference type="OrthoDB" id="5125733at2759"/>
<evidence type="ECO:0000313" key="3">
    <source>
        <dbReference type="Proteomes" id="UP000799424"/>
    </source>
</evidence>
<dbReference type="Proteomes" id="UP000799424">
    <property type="component" value="Unassembled WGS sequence"/>
</dbReference>
<dbReference type="AlphaFoldDB" id="A0A6A7A2K0"/>
<dbReference type="EMBL" id="MU006225">
    <property type="protein sequence ID" value="KAF2827068.1"/>
    <property type="molecule type" value="Genomic_DNA"/>
</dbReference>
<evidence type="ECO:0000259" key="1">
    <source>
        <dbReference type="Pfam" id="PF06985"/>
    </source>
</evidence>
<organism evidence="2 3">
    <name type="scientific">Ophiobolus disseminans</name>
    <dbReference type="NCBI Taxonomy" id="1469910"/>
    <lineage>
        <taxon>Eukaryota</taxon>
        <taxon>Fungi</taxon>
        <taxon>Dikarya</taxon>
        <taxon>Ascomycota</taxon>
        <taxon>Pezizomycotina</taxon>
        <taxon>Dothideomycetes</taxon>
        <taxon>Pleosporomycetidae</taxon>
        <taxon>Pleosporales</taxon>
        <taxon>Pleosporineae</taxon>
        <taxon>Phaeosphaeriaceae</taxon>
        <taxon>Ophiobolus</taxon>
    </lineage>
</organism>
<reference evidence="2" key="1">
    <citation type="journal article" date="2020" name="Stud. Mycol.">
        <title>101 Dothideomycetes genomes: a test case for predicting lifestyles and emergence of pathogens.</title>
        <authorList>
            <person name="Haridas S."/>
            <person name="Albert R."/>
            <person name="Binder M."/>
            <person name="Bloem J."/>
            <person name="Labutti K."/>
            <person name="Salamov A."/>
            <person name="Andreopoulos B."/>
            <person name="Baker S."/>
            <person name="Barry K."/>
            <person name="Bills G."/>
            <person name="Bluhm B."/>
            <person name="Cannon C."/>
            <person name="Castanera R."/>
            <person name="Culley D."/>
            <person name="Daum C."/>
            <person name="Ezra D."/>
            <person name="Gonzalez J."/>
            <person name="Henrissat B."/>
            <person name="Kuo A."/>
            <person name="Liang C."/>
            <person name="Lipzen A."/>
            <person name="Lutzoni F."/>
            <person name="Magnuson J."/>
            <person name="Mondo S."/>
            <person name="Nolan M."/>
            <person name="Ohm R."/>
            <person name="Pangilinan J."/>
            <person name="Park H.-J."/>
            <person name="Ramirez L."/>
            <person name="Alfaro M."/>
            <person name="Sun H."/>
            <person name="Tritt A."/>
            <person name="Yoshinaga Y."/>
            <person name="Zwiers L.-H."/>
            <person name="Turgeon B."/>
            <person name="Goodwin S."/>
            <person name="Spatafora J."/>
            <person name="Crous P."/>
            <person name="Grigoriev I."/>
        </authorList>
    </citation>
    <scope>NUCLEOTIDE SEQUENCE</scope>
    <source>
        <strain evidence="2">CBS 113818</strain>
    </source>
</reference>
<gene>
    <name evidence="2" type="ORF">CC86DRAFT_416910</name>
</gene>
<accession>A0A6A7A2K0</accession>
<dbReference type="Pfam" id="PF06985">
    <property type="entry name" value="HET"/>
    <property type="match status" value="1"/>
</dbReference>
<keyword evidence="3" id="KW-1185">Reference proteome</keyword>
<feature type="domain" description="Heterokaryon incompatibility" evidence="1">
    <location>
        <begin position="225"/>
        <end position="375"/>
    </location>
</feature>
<sequence length="682" mass="76746">MTSEDDRYGPPTHTCKYCSRCFPAMWEKRLRDTVLSVDLLSNEAEAELAGREGCEFFHCVIETISSRDEKYEGQVKIMIKRESGCSSGANTSTYLTGGAIIRRQIDPDIRGAARFSFYPTDKSTDTNPWFQDVVTPPNLNPLSKGAIEKMRTWFDGRIKDREPSSISKSAIKKMRTWFHGRIRGRERSPVMSSETSERITAKRLLKLEPESDIVCLVEMEGPETYAVLSYCWGGDQSTKTTKSNMALHVNGINISTLSQSIQDAIRVTKLLQLNYIWVDALCIVQDDPEDLGREISKQGRIYQNGAITILAGGAASTQSGFLHHRTRLHPRFIMKVDLPDSREVRLITDFEGTGNRFTIEIPEDPVDSRAWIYQEVLLSPHVLYFSPTQLTFFSPGAVHADGGPPLHILSDIRGSASILLLSPKIKSPYFGIAVHNWHKFLWKYSTLQLSQPADKLLALSAIAEAYGCGIMDSHTARNSYKAGLWQQHMPVSLAWNVNPIFITGRPPYRAPSWSWASVDGRIRGHSAYTRDPRNERYTAKVLRCEIQLASSVAPYGQVTGGELHIEAHMKDVSDWFIENDTILLEDDSYFDGSTVNFSGRLDASEPELQQASGPDCGFTVSIFCLLASRGYGFNAMFVGLVLRKIDEETVYSRIGFVEIQIPDDTDLQKWVDTFERRTIFIV</sequence>
<dbReference type="PANTHER" id="PTHR33112">
    <property type="entry name" value="DOMAIN PROTEIN, PUTATIVE-RELATED"/>
    <property type="match status" value="1"/>
</dbReference>
<dbReference type="InterPro" id="IPR010730">
    <property type="entry name" value="HET"/>
</dbReference>
<dbReference type="PANTHER" id="PTHR33112:SF9">
    <property type="entry name" value="HETEROKARYON INCOMPATIBILITY DOMAIN-CONTAINING PROTEIN"/>
    <property type="match status" value="1"/>
</dbReference>